<dbReference type="InterPro" id="IPR016039">
    <property type="entry name" value="Thiolase-like"/>
</dbReference>
<gene>
    <name evidence="5" type="primary">pks</name>
</gene>
<sequence length="222" mass="22734">AMDPQQRVLLEVSYQALFTSGNDKSTVLGSLTGVFVGVGSNDWSTMVRGASVFTGTGCSISIAANRVSYTLGLKGPSMSIDTACSSSLVALDAACEKLRRGKCDMAVVAGVNLMLSPTAFIALAKARMLAPDGKCKSFDVGANGYGRGEGCSAVVLKRLSDATAAHSRVLAVVKGTAVNQDGRSAGLTAPNGPSQEEVIVSALQEAQVSPLDVEYVEAHGTG</sequence>
<proteinExistence type="predicted"/>
<dbReference type="CDD" id="cd00833">
    <property type="entry name" value="PKS"/>
    <property type="match status" value="1"/>
</dbReference>
<keyword evidence="1" id="KW-0596">Phosphopantetheine</keyword>
<dbReference type="SMART" id="SM00825">
    <property type="entry name" value="PKS_KS"/>
    <property type="match status" value="1"/>
</dbReference>
<evidence type="ECO:0000313" key="5">
    <source>
        <dbReference type="EMBL" id="ALP70473.1"/>
    </source>
</evidence>
<dbReference type="InterPro" id="IPR014031">
    <property type="entry name" value="Ketoacyl_synth_C"/>
</dbReference>
<dbReference type="PROSITE" id="PS52004">
    <property type="entry name" value="KS3_2"/>
    <property type="match status" value="1"/>
</dbReference>
<feature type="non-terminal residue" evidence="5">
    <location>
        <position position="1"/>
    </location>
</feature>
<reference evidence="5" key="1">
    <citation type="journal article" date="2016" name="Russ. J. Genet.">
        <title>Distinctive Features of the Microbial Diversity and the Polyketide Synthase Genes Spectrum in the Community of the Endemic Baikal Sponge Swartschewskia papyracea.</title>
        <authorList>
            <person name="Kaluzhnaya O.V."/>
            <person name="Itskovich V.B."/>
        </authorList>
    </citation>
    <scope>NUCLEOTIDE SEQUENCE</scope>
</reference>
<feature type="non-terminal residue" evidence="5">
    <location>
        <position position="222"/>
    </location>
</feature>
<dbReference type="PANTHER" id="PTHR43775">
    <property type="entry name" value="FATTY ACID SYNTHASE"/>
    <property type="match status" value="1"/>
</dbReference>
<dbReference type="AlphaFoldDB" id="A0A109P3X4"/>
<dbReference type="InterPro" id="IPR018201">
    <property type="entry name" value="Ketoacyl_synth_AS"/>
</dbReference>
<keyword evidence="2" id="KW-0597">Phosphoprotein</keyword>
<evidence type="ECO:0000256" key="2">
    <source>
        <dbReference type="ARBA" id="ARBA00022553"/>
    </source>
</evidence>
<dbReference type="Gene3D" id="3.40.47.10">
    <property type="match status" value="1"/>
</dbReference>
<accession>A0A109P3X4</accession>
<organism evidence="5">
    <name type="scientific">uncultured eukaryote</name>
    <dbReference type="NCBI Taxonomy" id="100272"/>
    <lineage>
        <taxon>Eukaryota</taxon>
        <taxon>environmental samples</taxon>
    </lineage>
</organism>
<dbReference type="GO" id="GO:0004315">
    <property type="term" value="F:3-oxoacyl-[acyl-carrier-protein] synthase activity"/>
    <property type="evidence" value="ECO:0007669"/>
    <property type="project" value="InterPro"/>
</dbReference>
<dbReference type="GO" id="GO:0006633">
    <property type="term" value="P:fatty acid biosynthetic process"/>
    <property type="evidence" value="ECO:0007669"/>
    <property type="project" value="InterPro"/>
</dbReference>
<dbReference type="Pfam" id="PF02801">
    <property type="entry name" value="Ketoacyl-synt_C"/>
    <property type="match status" value="1"/>
</dbReference>
<dbReference type="InterPro" id="IPR020841">
    <property type="entry name" value="PKS_Beta-ketoAc_synthase_dom"/>
</dbReference>
<dbReference type="Pfam" id="PF00109">
    <property type="entry name" value="ketoacyl-synt"/>
    <property type="match status" value="1"/>
</dbReference>
<name>A0A109P3X4_9EUKA</name>
<protein>
    <submittedName>
        <fullName evidence="5">Polyketide synthase</fullName>
    </submittedName>
</protein>
<dbReference type="PROSITE" id="PS00606">
    <property type="entry name" value="KS3_1"/>
    <property type="match status" value="1"/>
</dbReference>
<evidence type="ECO:0000256" key="3">
    <source>
        <dbReference type="ARBA" id="ARBA00022679"/>
    </source>
</evidence>
<dbReference type="GO" id="GO:0004312">
    <property type="term" value="F:fatty acid synthase activity"/>
    <property type="evidence" value="ECO:0007669"/>
    <property type="project" value="TreeGrafter"/>
</dbReference>
<dbReference type="EMBL" id="KP731961">
    <property type="protein sequence ID" value="ALP70473.1"/>
    <property type="molecule type" value="Genomic_DNA"/>
</dbReference>
<dbReference type="InterPro" id="IPR050091">
    <property type="entry name" value="PKS_NRPS_Biosynth_Enz"/>
</dbReference>
<dbReference type="SUPFAM" id="SSF53901">
    <property type="entry name" value="Thiolase-like"/>
    <property type="match status" value="1"/>
</dbReference>
<keyword evidence="3" id="KW-0808">Transferase</keyword>
<feature type="domain" description="Ketosynthase family 3 (KS3)" evidence="4">
    <location>
        <begin position="1"/>
        <end position="222"/>
    </location>
</feature>
<dbReference type="PANTHER" id="PTHR43775:SF37">
    <property type="entry name" value="SI:DKEY-61P9.11"/>
    <property type="match status" value="1"/>
</dbReference>
<dbReference type="InterPro" id="IPR014030">
    <property type="entry name" value="Ketoacyl_synth_N"/>
</dbReference>
<evidence type="ECO:0000256" key="1">
    <source>
        <dbReference type="ARBA" id="ARBA00022450"/>
    </source>
</evidence>
<evidence type="ECO:0000259" key="4">
    <source>
        <dbReference type="PROSITE" id="PS52004"/>
    </source>
</evidence>